<keyword evidence="13" id="KW-1185">Reference proteome</keyword>
<evidence type="ECO:0000256" key="5">
    <source>
        <dbReference type="ARBA" id="ARBA00022679"/>
    </source>
</evidence>
<comment type="cofactor">
    <cofactor evidence="1">
        <name>Mg(2+)</name>
        <dbReference type="ChEBI" id="CHEBI:18420"/>
    </cofactor>
</comment>
<evidence type="ECO:0000256" key="9">
    <source>
        <dbReference type="ARBA" id="ARBA00031306"/>
    </source>
</evidence>
<evidence type="ECO:0000313" key="11">
    <source>
        <dbReference type="EMBL" id="MBK4346990.1"/>
    </source>
</evidence>
<dbReference type="SUPFAM" id="SSF143631">
    <property type="entry name" value="ApbE-like"/>
    <property type="match status" value="1"/>
</dbReference>
<keyword evidence="7" id="KW-0274">FAD</keyword>
<dbReference type="InterPro" id="IPR024932">
    <property type="entry name" value="ApbE"/>
</dbReference>
<dbReference type="AlphaFoldDB" id="A0A934SJL5"/>
<gene>
    <name evidence="11" type="ORF">IV501_05030</name>
    <name evidence="12" type="ORF">IV501_09595</name>
</gene>
<dbReference type="PANTHER" id="PTHR30040">
    <property type="entry name" value="THIAMINE BIOSYNTHESIS LIPOPROTEIN APBE"/>
    <property type="match status" value="1"/>
</dbReference>
<keyword evidence="8" id="KW-0460">Magnesium</keyword>
<evidence type="ECO:0000313" key="13">
    <source>
        <dbReference type="Proteomes" id="UP000636458"/>
    </source>
</evidence>
<evidence type="ECO:0000256" key="3">
    <source>
        <dbReference type="ARBA" id="ARBA00016337"/>
    </source>
</evidence>
<reference evidence="12" key="1">
    <citation type="submission" date="2021-01" db="EMBL/GenBank/DDBJ databases">
        <title>Lacisediminihabitans sp. nov. strain G11-30, isolated from Antarctic Soil.</title>
        <authorList>
            <person name="Li J."/>
        </authorList>
    </citation>
    <scope>NUCLEOTIDE SEQUENCE</scope>
    <source>
        <strain evidence="12">G11-30</strain>
    </source>
</reference>
<dbReference type="EC" id="2.7.1.180" evidence="2"/>
<evidence type="ECO:0000256" key="4">
    <source>
        <dbReference type="ARBA" id="ARBA00022630"/>
    </source>
</evidence>
<comment type="catalytic activity">
    <reaction evidence="10">
        <text>L-threonyl-[protein] + FAD = FMN-L-threonyl-[protein] + AMP + H(+)</text>
        <dbReference type="Rhea" id="RHEA:36847"/>
        <dbReference type="Rhea" id="RHEA-COMP:11060"/>
        <dbReference type="Rhea" id="RHEA-COMP:11061"/>
        <dbReference type="ChEBI" id="CHEBI:15378"/>
        <dbReference type="ChEBI" id="CHEBI:30013"/>
        <dbReference type="ChEBI" id="CHEBI:57692"/>
        <dbReference type="ChEBI" id="CHEBI:74257"/>
        <dbReference type="ChEBI" id="CHEBI:456215"/>
        <dbReference type="EC" id="2.7.1.180"/>
    </reaction>
</comment>
<sequence>MGTVASIEVPGASVGAGDVAAVRGAFDRLEETFSLYRDDSELSRIARGEQLLTQSSPAVRSVYDRALEWRSATGGAFTPHRPDGVIDLDGIVKAIAIRDAGVELIDRGFDRWCLNVGGDVQVAGTPDSGAWQIGIVDPVDRTSILCVVALSEPRRAIATSGVMERGEHVWRTQADSDRDFVQVSVAADDIITADVLATAILSGGEAFRDIATANWDIDVLTVTRSGELSMTPGMRNALAART</sequence>
<dbReference type="EMBL" id="JAEPES010000003">
    <property type="protein sequence ID" value="MBK4347887.1"/>
    <property type="molecule type" value="Genomic_DNA"/>
</dbReference>
<keyword evidence="6" id="KW-0479">Metal-binding</keyword>
<organism evidence="12 13">
    <name type="scientific">Lacisediminihabitans changchengi</name>
    <dbReference type="NCBI Taxonomy" id="2787634"/>
    <lineage>
        <taxon>Bacteria</taxon>
        <taxon>Bacillati</taxon>
        <taxon>Actinomycetota</taxon>
        <taxon>Actinomycetes</taxon>
        <taxon>Micrococcales</taxon>
        <taxon>Microbacteriaceae</taxon>
        <taxon>Lacisediminihabitans</taxon>
    </lineage>
</organism>
<evidence type="ECO:0000256" key="6">
    <source>
        <dbReference type="ARBA" id="ARBA00022723"/>
    </source>
</evidence>
<evidence type="ECO:0000256" key="8">
    <source>
        <dbReference type="ARBA" id="ARBA00022842"/>
    </source>
</evidence>
<evidence type="ECO:0000256" key="7">
    <source>
        <dbReference type="ARBA" id="ARBA00022827"/>
    </source>
</evidence>
<comment type="caution">
    <text evidence="12">The sequence shown here is derived from an EMBL/GenBank/DDBJ whole genome shotgun (WGS) entry which is preliminary data.</text>
</comment>
<dbReference type="Proteomes" id="UP000636458">
    <property type="component" value="Unassembled WGS sequence"/>
</dbReference>
<evidence type="ECO:0000313" key="12">
    <source>
        <dbReference type="EMBL" id="MBK4347887.1"/>
    </source>
</evidence>
<dbReference type="EMBL" id="JAEPES010000001">
    <property type="protein sequence ID" value="MBK4346990.1"/>
    <property type="molecule type" value="Genomic_DNA"/>
</dbReference>
<dbReference type="GO" id="GO:0016740">
    <property type="term" value="F:transferase activity"/>
    <property type="evidence" value="ECO:0007669"/>
    <property type="project" value="UniProtKB-KW"/>
</dbReference>
<keyword evidence="4" id="KW-0285">Flavoprotein</keyword>
<name>A0A934SJL5_9MICO</name>
<keyword evidence="5 12" id="KW-0808">Transferase</keyword>
<accession>A0A934SJL5</accession>
<dbReference type="Gene3D" id="3.10.520.10">
    <property type="entry name" value="ApbE-like domains"/>
    <property type="match status" value="2"/>
</dbReference>
<proteinExistence type="predicted"/>
<dbReference type="GO" id="GO:0046872">
    <property type="term" value="F:metal ion binding"/>
    <property type="evidence" value="ECO:0007669"/>
    <property type="project" value="UniProtKB-KW"/>
</dbReference>
<dbReference type="Pfam" id="PF02424">
    <property type="entry name" value="ApbE"/>
    <property type="match status" value="2"/>
</dbReference>
<dbReference type="InterPro" id="IPR003374">
    <property type="entry name" value="ApbE-like_sf"/>
</dbReference>
<evidence type="ECO:0000256" key="10">
    <source>
        <dbReference type="ARBA" id="ARBA00048540"/>
    </source>
</evidence>
<evidence type="ECO:0000256" key="1">
    <source>
        <dbReference type="ARBA" id="ARBA00001946"/>
    </source>
</evidence>
<dbReference type="PANTHER" id="PTHR30040:SF2">
    <property type="entry name" value="FAD:PROTEIN FMN TRANSFERASE"/>
    <property type="match status" value="1"/>
</dbReference>
<evidence type="ECO:0000256" key="2">
    <source>
        <dbReference type="ARBA" id="ARBA00011955"/>
    </source>
</evidence>
<protein>
    <recommendedName>
        <fullName evidence="3">FAD:protein FMN transferase</fullName>
        <ecNumber evidence="2">2.7.1.180</ecNumber>
    </recommendedName>
    <alternativeName>
        <fullName evidence="9">Flavin transferase</fullName>
    </alternativeName>
</protein>